<keyword evidence="8" id="KW-0350">Heme biosynthesis</keyword>
<protein>
    <submittedName>
        <fullName evidence="13">Heme A synthase</fullName>
    </submittedName>
</protein>
<name>A0A368BQ71_9GAMM</name>
<proteinExistence type="predicted"/>
<keyword evidence="6" id="KW-0560">Oxidoreductase</keyword>
<comment type="caution">
    <text evidence="13">The sequence shown here is derived from an EMBL/GenBank/DDBJ whole genome shotgun (WGS) entry which is preliminary data.</text>
</comment>
<dbReference type="Pfam" id="PF02628">
    <property type="entry name" value="COX15-CtaA"/>
    <property type="match status" value="1"/>
</dbReference>
<feature type="transmembrane region" description="Helical" evidence="12">
    <location>
        <begin position="167"/>
        <end position="186"/>
    </location>
</feature>
<evidence type="ECO:0000256" key="2">
    <source>
        <dbReference type="ARBA" id="ARBA00022475"/>
    </source>
</evidence>
<keyword evidence="9 12" id="KW-0472">Membrane</keyword>
<sequence length="328" mass="36223">MNPIRILSAFGVLLAFVVIALGAWTRLADAGLGCPDWPGCYGFVTFPTTASEIAQAEALYPDSPVEIDKIIPEVVHRYFAASLGLLAIVILFFSIKNNKHIKLSSALLAVIIGQGIFGYLTVSLKLYPLIVTGHLFGAIIVTSIFLITFLNTSNYQYSSNVLRSRRALIYIGFGLVIWQIFLGAWTSTNYAARACLDFPLCQGQMIPPTDFSEGFNFLQSLGPNYLFGQLSNEARVAIHLTHRIGAVIVLLYSIFLATKIYSKQTKLFVFTFLGILGTQIFLGINNILSSLPLWNAVAHNMVGVMLFLWFVVMIYFSYKGKNESSSLS</sequence>
<dbReference type="PANTHER" id="PTHR35457:SF1">
    <property type="entry name" value="HEME A SYNTHASE"/>
    <property type="match status" value="1"/>
</dbReference>
<evidence type="ECO:0000256" key="1">
    <source>
        <dbReference type="ARBA" id="ARBA00004141"/>
    </source>
</evidence>
<dbReference type="PANTHER" id="PTHR35457">
    <property type="entry name" value="HEME A SYNTHASE"/>
    <property type="match status" value="1"/>
</dbReference>
<feature type="transmembrane region" description="Helical" evidence="12">
    <location>
        <begin position="78"/>
        <end position="95"/>
    </location>
</feature>
<keyword evidence="3 12" id="KW-0812">Transmembrane</keyword>
<accession>A0A368BQ71</accession>
<feature type="transmembrane region" description="Helical" evidence="12">
    <location>
        <begin position="296"/>
        <end position="318"/>
    </location>
</feature>
<dbReference type="InterPro" id="IPR003780">
    <property type="entry name" value="COX15/CtaA_fam"/>
</dbReference>
<dbReference type="Proteomes" id="UP000252147">
    <property type="component" value="Unassembled WGS sequence"/>
</dbReference>
<evidence type="ECO:0000256" key="10">
    <source>
        <dbReference type="ARBA" id="ARBA00023157"/>
    </source>
</evidence>
<evidence type="ECO:0000256" key="12">
    <source>
        <dbReference type="SAM" id="Phobius"/>
    </source>
</evidence>
<dbReference type="GO" id="GO:0016020">
    <property type="term" value="C:membrane"/>
    <property type="evidence" value="ECO:0007669"/>
    <property type="project" value="UniProtKB-SubCell"/>
</dbReference>
<evidence type="ECO:0000256" key="4">
    <source>
        <dbReference type="ARBA" id="ARBA00022723"/>
    </source>
</evidence>
<dbReference type="GO" id="GO:0016491">
    <property type="term" value="F:oxidoreductase activity"/>
    <property type="evidence" value="ECO:0007669"/>
    <property type="project" value="UniProtKB-KW"/>
</dbReference>
<dbReference type="AlphaFoldDB" id="A0A368BQ71"/>
<feature type="transmembrane region" description="Helical" evidence="12">
    <location>
        <begin position="236"/>
        <end position="255"/>
    </location>
</feature>
<dbReference type="GO" id="GO:0046872">
    <property type="term" value="F:metal ion binding"/>
    <property type="evidence" value="ECO:0007669"/>
    <property type="project" value="UniProtKB-KW"/>
</dbReference>
<keyword evidence="5 12" id="KW-1133">Transmembrane helix</keyword>
<feature type="transmembrane region" description="Helical" evidence="12">
    <location>
        <begin position="267"/>
        <end position="284"/>
    </location>
</feature>
<keyword evidence="7" id="KW-0408">Iron</keyword>
<dbReference type="GO" id="GO:0006784">
    <property type="term" value="P:heme A biosynthetic process"/>
    <property type="evidence" value="ECO:0007669"/>
    <property type="project" value="InterPro"/>
</dbReference>
<feature type="transmembrane region" description="Helical" evidence="12">
    <location>
        <begin position="107"/>
        <end position="127"/>
    </location>
</feature>
<evidence type="ECO:0000256" key="7">
    <source>
        <dbReference type="ARBA" id="ARBA00023004"/>
    </source>
</evidence>
<evidence type="ECO:0000256" key="5">
    <source>
        <dbReference type="ARBA" id="ARBA00022989"/>
    </source>
</evidence>
<keyword evidence="2" id="KW-1003">Cell membrane</keyword>
<dbReference type="EMBL" id="QOPD01000001">
    <property type="protein sequence ID" value="RCL39235.1"/>
    <property type="molecule type" value="Genomic_DNA"/>
</dbReference>
<evidence type="ECO:0000256" key="8">
    <source>
        <dbReference type="ARBA" id="ARBA00023133"/>
    </source>
</evidence>
<keyword evidence="10" id="KW-1015">Disulfide bond</keyword>
<feature type="transmembrane region" description="Helical" evidence="12">
    <location>
        <begin position="133"/>
        <end position="155"/>
    </location>
</feature>
<organism evidence="13 14">
    <name type="scientific">SAR86 cluster bacterium</name>
    <dbReference type="NCBI Taxonomy" id="2030880"/>
    <lineage>
        <taxon>Bacteria</taxon>
        <taxon>Pseudomonadati</taxon>
        <taxon>Pseudomonadota</taxon>
        <taxon>Gammaproteobacteria</taxon>
        <taxon>SAR86 cluster</taxon>
    </lineage>
</organism>
<comment type="subcellular location">
    <subcellularLocation>
        <location evidence="1">Membrane</location>
        <topology evidence="1">Multi-pass membrane protein</topology>
    </subcellularLocation>
</comment>
<evidence type="ECO:0000313" key="14">
    <source>
        <dbReference type="Proteomes" id="UP000252147"/>
    </source>
</evidence>
<evidence type="ECO:0000256" key="3">
    <source>
        <dbReference type="ARBA" id="ARBA00022692"/>
    </source>
</evidence>
<keyword evidence="4" id="KW-0479">Metal-binding</keyword>
<evidence type="ECO:0000256" key="11">
    <source>
        <dbReference type="ARBA" id="ARBA00023444"/>
    </source>
</evidence>
<reference evidence="13 14" key="1">
    <citation type="journal article" date="2018" name="Microbiome">
        <title>Fine metagenomic profile of the Mediterranean stratified and mixed water columns revealed by assembly and recruitment.</title>
        <authorList>
            <person name="Haro-Moreno J.M."/>
            <person name="Lopez-Perez M."/>
            <person name="De La Torre J.R."/>
            <person name="Picazo A."/>
            <person name="Camacho A."/>
            <person name="Rodriguez-Valera F."/>
        </authorList>
    </citation>
    <scope>NUCLEOTIDE SEQUENCE [LARGE SCALE GENOMIC DNA]</scope>
    <source>
        <strain evidence="13">MED-G83</strain>
    </source>
</reference>
<comment type="pathway">
    <text evidence="11">Porphyrin-containing compound metabolism.</text>
</comment>
<gene>
    <name evidence="13" type="ORF">DBW97_00475</name>
</gene>
<evidence type="ECO:0000256" key="9">
    <source>
        <dbReference type="ARBA" id="ARBA00023136"/>
    </source>
</evidence>
<evidence type="ECO:0000313" key="13">
    <source>
        <dbReference type="EMBL" id="RCL39235.1"/>
    </source>
</evidence>
<evidence type="ECO:0000256" key="6">
    <source>
        <dbReference type="ARBA" id="ARBA00023002"/>
    </source>
</evidence>
<dbReference type="InterPro" id="IPR050450">
    <property type="entry name" value="COX15/CtaA_HemeA_synthase"/>
</dbReference>